<dbReference type="PANTHER" id="PTHR47926">
    <property type="entry name" value="PENTATRICOPEPTIDE REPEAT-CONTAINING PROTEIN"/>
    <property type="match status" value="1"/>
</dbReference>
<dbReference type="Gene3D" id="1.25.40.10">
    <property type="entry name" value="Tetratricopeptide repeat domain"/>
    <property type="match status" value="4"/>
</dbReference>
<feature type="repeat" description="PPR" evidence="3">
    <location>
        <begin position="376"/>
        <end position="410"/>
    </location>
</feature>
<dbReference type="PROSITE" id="PS51375">
    <property type="entry name" value="PPR"/>
    <property type="match status" value="6"/>
</dbReference>
<dbReference type="Pfam" id="PF20431">
    <property type="entry name" value="E_motif"/>
    <property type="match status" value="1"/>
</dbReference>
<evidence type="ECO:0000256" key="2">
    <source>
        <dbReference type="ARBA" id="ARBA00022737"/>
    </source>
</evidence>
<comment type="caution">
    <text evidence="4">The sequence shown here is derived from an EMBL/GenBank/DDBJ whole genome shotgun (WGS) entry which is preliminary data.</text>
</comment>
<comment type="similarity">
    <text evidence="1">Belongs to the PPR family. PCMP-H subfamily.</text>
</comment>
<feature type="repeat" description="PPR" evidence="3">
    <location>
        <begin position="79"/>
        <end position="113"/>
    </location>
</feature>
<accession>A0AAW1I056</accession>
<reference evidence="4" key="1">
    <citation type="submission" date="2024-03" db="EMBL/GenBank/DDBJ databases">
        <title>WGS assembly of Saponaria officinalis var. Norfolk2.</title>
        <authorList>
            <person name="Jenkins J."/>
            <person name="Shu S."/>
            <person name="Grimwood J."/>
            <person name="Barry K."/>
            <person name="Goodstein D."/>
            <person name="Schmutz J."/>
            <person name="Leebens-Mack J."/>
            <person name="Osbourn A."/>
        </authorList>
    </citation>
    <scope>NUCLEOTIDE SEQUENCE [LARGE SCALE GENOMIC DNA]</scope>
    <source>
        <strain evidence="4">JIC</strain>
    </source>
</reference>
<dbReference type="Pfam" id="PF13041">
    <property type="entry name" value="PPR_2"/>
    <property type="match status" value="4"/>
</dbReference>
<evidence type="ECO:0000256" key="3">
    <source>
        <dbReference type="PROSITE-ProRule" id="PRU00708"/>
    </source>
</evidence>
<dbReference type="InterPro" id="IPR011990">
    <property type="entry name" value="TPR-like_helical_dom_sf"/>
</dbReference>
<evidence type="ECO:0000313" key="4">
    <source>
        <dbReference type="EMBL" id="KAK9682708.1"/>
    </source>
</evidence>
<sequence length="599" mass="66904">MSTLSRTPAWVSTRRHFEQKLAELHKFTNLSHVKQIHAQIYKFNMHDDPFVAPKLISAFSMCRQMGLASTLFDQIRYPNVHLYNTLIRAHTHNLHHSHAFVSFVDMLRNGVLPDNFTYPFLLKACIGPFSLHMVEMVHTHVEKFGFSGDIFVPNALIDSYCKCGGDGVGSARRLFMLMEDRDVVSWNSMISGLVRGGMLKDARHLFDEMPERDVVTWNTLLDGYVKSGDMNAAIDLFEMMPERNVVSWSTMVSGYVKAGDMVMGRLLFDKMPVKNQVSWTIIVSGYAEKGLTKEAISLYDEMEKAGFKLDDGTIISILSACAESGLLELGKRVHSSIKATRFRCSVAVTNSLVDMYAKCGNVKQALALFEGMSKRDLVSWNAVIQGLAMHGHGEAALKLFYRMEQEGFHPDKVTFVAILCACTHMGSVDKGVEFFNAMEKVYGLVPQIEHYGCLIDLLGRGGRLEEALRVANSMPMEPNTIIWGSLLGACRMHDAVELGGEVLKHLIKLNPDDTGNFSMLSNIYAAAGDWANVANVRRAMKSIGIQKPSGASSIELNGEVHEFTVFDKSHPKSKSIYEMIKLLRPQLKRAGYISKAVYC</sequence>
<dbReference type="AlphaFoldDB" id="A0AAW1I056"/>
<proteinExistence type="inferred from homology"/>
<feature type="repeat" description="PPR" evidence="3">
    <location>
        <begin position="345"/>
        <end position="375"/>
    </location>
</feature>
<protein>
    <submittedName>
        <fullName evidence="4">Uncharacterized protein</fullName>
    </submittedName>
</protein>
<feature type="repeat" description="PPR" evidence="3">
    <location>
        <begin position="275"/>
        <end position="309"/>
    </location>
</feature>
<evidence type="ECO:0000313" key="5">
    <source>
        <dbReference type="Proteomes" id="UP001443914"/>
    </source>
</evidence>
<name>A0AAW1I056_SAPOF</name>
<dbReference type="NCBIfam" id="TIGR00756">
    <property type="entry name" value="PPR"/>
    <property type="match status" value="7"/>
</dbReference>
<dbReference type="FunFam" id="1.25.40.10:FF:000184">
    <property type="entry name" value="Pentatricopeptide repeat-containing protein, chloroplastic"/>
    <property type="match status" value="1"/>
</dbReference>
<dbReference type="PANTHER" id="PTHR47926:SF413">
    <property type="entry name" value="REPEAT (TPR)-LIKE SUPERFAMILY PROTEIN, PUTATIVE-RELATED"/>
    <property type="match status" value="1"/>
</dbReference>
<feature type="repeat" description="PPR" evidence="3">
    <location>
        <begin position="213"/>
        <end position="247"/>
    </location>
</feature>
<keyword evidence="2" id="KW-0677">Repeat</keyword>
<keyword evidence="5" id="KW-1185">Reference proteome</keyword>
<dbReference type="Pfam" id="PF12854">
    <property type="entry name" value="PPR_1"/>
    <property type="match status" value="1"/>
</dbReference>
<dbReference type="InterPro" id="IPR046960">
    <property type="entry name" value="PPR_At4g14850-like_plant"/>
</dbReference>
<dbReference type="GO" id="GO:0003723">
    <property type="term" value="F:RNA binding"/>
    <property type="evidence" value="ECO:0007669"/>
    <property type="project" value="InterPro"/>
</dbReference>
<dbReference type="Pfam" id="PF20430">
    <property type="entry name" value="Eplus_motif"/>
    <property type="match status" value="1"/>
</dbReference>
<feature type="repeat" description="PPR" evidence="3">
    <location>
        <begin position="182"/>
        <end position="212"/>
    </location>
</feature>
<dbReference type="FunFam" id="1.25.40.10:FF:000333">
    <property type="entry name" value="Pentatricopeptide repeat-containing protein"/>
    <property type="match status" value="1"/>
</dbReference>
<dbReference type="GO" id="GO:0009451">
    <property type="term" value="P:RNA modification"/>
    <property type="evidence" value="ECO:0007669"/>
    <property type="project" value="InterPro"/>
</dbReference>
<dbReference type="InterPro" id="IPR002885">
    <property type="entry name" value="PPR_rpt"/>
</dbReference>
<evidence type="ECO:0000256" key="1">
    <source>
        <dbReference type="ARBA" id="ARBA00006643"/>
    </source>
</evidence>
<organism evidence="4 5">
    <name type="scientific">Saponaria officinalis</name>
    <name type="common">Common soapwort</name>
    <name type="synonym">Lychnis saponaria</name>
    <dbReference type="NCBI Taxonomy" id="3572"/>
    <lineage>
        <taxon>Eukaryota</taxon>
        <taxon>Viridiplantae</taxon>
        <taxon>Streptophyta</taxon>
        <taxon>Embryophyta</taxon>
        <taxon>Tracheophyta</taxon>
        <taxon>Spermatophyta</taxon>
        <taxon>Magnoliopsida</taxon>
        <taxon>eudicotyledons</taxon>
        <taxon>Gunneridae</taxon>
        <taxon>Pentapetalae</taxon>
        <taxon>Caryophyllales</taxon>
        <taxon>Caryophyllaceae</taxon>
        <taxon>Caryophylleae</taxon>
        <taxon>Saponaria</taxon>
    </lineage>
</organism>
<dbReference type="EMBL" id="JBDFQZ010000010">
    <property type="protein sequence ID" value="KAK9682708.1"/>
    <property type="molecule type" value="Genomic_DNA"/>
</dbReference>
<gene>
    <name evidence="4" type="ORF">RND81_10G090800</name>
</gene>
<dbReference type="InterPro" id="IPR046849">
    <property type="entry name" value="E2_motif"/>
</dbReference>
<dbReference type="InterPro" id="IPR046848">
    <property type="entry name" value="E_motif"/>
</dbReference>
<dbReference type="Proteomes" id="UP001443914">
    <property type="component" value="Unassembled WGS sequence"/>
</dbReference>
<dbReference type="Pfam" id="PF01535">
    <property type="entry name" value="PPR"/>
    <property type="match status" value="2"/>
</dbReference>